<evidence type="ECO:0000313" key="1">
    <source>
        <dbReference type="EMBL" id="SDL13294.1"/>
    </source>
</evidence>
<reference evidence="2" key="1">
    <citation type="submission" date="2016-10" db="EMBL/GenBank/DDBJ databases">
        <authorList>
            <person name="Varghese N."/>
            <person name="Submissions S."/>
        </authorList>
    </citation>
    <scope>NUCLEOTIDE SEQUENCE [LARGE SCALE GENOMIC DNA]</scope>
    <source>
        <strain evidence="2">CGMCC 1.8895</strain>
    </source>
</reference>
<keyword evidence="2" id="KW-1185">Reference proteome</keyword>
<dbReference type="STRING" id="576118.SAMN05216216_12418"/>
<name>A0A1G9HKN1_9BACL</name>
<gene>
    <name evidence="1" type="ORF">SAMN05216216_12418</name>
</gene>
<accession>A0A1G9HKN1</accession>
<protein>
    <submittedName>
        <fullName evidence="1">Gas vesicle protein</fullName>
    </submittedName>
</protein>
<dbReference type="OrthoDB" id="2411228at2"/>
<dbReference type="RefSeq" id="WP_092987482.1">
    <property type="nucleotide sequence ID" value="NZ_FNFY01000024.1"/>
</dbReference>
<sequence>MKFKNIAVGFAVGVTGGMLVSFLNAPKSGTELQQSLKNESGNFKSQMNQLKVEADEVKSSFLKTKHESQEVFNSLGDEIKTMINNFQADINPNIENIQGHIENVSNRGEEISKDVDNIINRKKR</sequence>
<dbReference type="EMBL" id="FNFY01000024">
    <property type="protein sequence ID" value="SDL13294.1"/>
    <property type="molecule type" value="Genomic_DNA"/>
</dbReference>
<evidence type="ECO:0000313" key="2">
    <source>
        <dbReference type="Proteomes" id="UP000199008"/>
    </source>
</evidence>
<dbReference type="Proteomes" id="UP000199008">
    <property type="component" value="Unassembled WGS sequence"/>
</dbReference>
<dbReference type="Pfam" id="PF12732">
    <property type="entry name" value="YtxH"/>
    <property type="match status" value="1"/>
</dbReference>
<dbReference type="AlphaFoldDB" id="A0A1G9HKN1"/>
<organism evidence="1 2">
    <name type="scientific">Lacicoccus qingdaonensis</name>
    <dbReference type="NCBI Taxonomy" id="576118"/>
    <lineage>
        <taxon>Bacteria</taxon>
        <taxon>Bacillati</taxon>
        <taxon>Bacillota</taxon>
        <taxon>Bacilli</taxon>
        <taxon>Bacillales</taxon>
        <taxon>Salinicoccaceae</taxon>
        <taxon>Lacicoccus</taxon>
    </lineage>
</organism>
<dbReference type="InterPro" id="IPR024623">
    <property type="entry name" value="YtxH"/>
</dbReference>
<proteinExistence type="predicted"/>